<feature type="compositionally biased region" description="Basic residues" evidence="3">
    <location>
        <begin position="1"/>
        <end position="10"/>
    </location>
</feature>
<evidence type="ECO:0000313" key="6">
    <source>
        <dbReference type="RefSeq" id="XP_002732407.2"/>
    </source>
</evidence>
<dbReference type="PANTHER" id="PTHR46340:SF1">
    <property type="entry name" value="UBX DOMAIN-CONTAINING PROTEIN 1"/>
    <property type="match status" value="1"/>
</dbReference>
<evidence type="ECO:0000256" key="1">
    <source>
        <dbReference type="ARBA" id="ARBA00004496"/>
    </source>
</evidence>
<name>A0ABM0GL96_SACKO</name>
<dbReference type="InterPro" id="IPR001012">
    <property type="entry name" value="UBX_dom"/>
</dbReference>
<evidence type="ECO:0000256" key="2">
    <source>
        <dbReference type="ARBA" id="ARBA00022490"/>
    </source>
</evidence>
<feature type="region of interest" description="Disordered" evidence="3">
    <location>
        <begin position="1"/>
        <end position="65"/>
    </location>
</feature>
<comment type="subcellular location">
    <subcellularLocation>
        <location evidence="1">Cytoplasm</location>
    </subcellularLocation>
</comment>
<dbReference type="RefSeq" id="XP_002732407.2">
    <property type="nucleotide sequence ID" value="XM_002732361.2"/>
</dbReference>
<organism evidence="5 6">
    <name type="scientific">Saccoglossus kowalevskii</name>
    <name type="common">Acorn worm</name>
    <dbReference type="NCBI Taxonomy" id="10224"/>
    <lineage>
        <taxon>Eukaryota</taxon>
        <taxon>Metazoa</taxon>
        <taxon>Hemichordata</taxon>
        <taxon>Enteropneusta</taxon>
        <taxon>Harrimaniidae</taxon>
        <taxon>Saccoglossus</taxon>
    </lineage>
</organism>
<dbReference type="InterPro" id="IPR029071">
    <property type="entry name" value="Ubiquitin-like_domsf"/>
</dbReference>
<feature type="compositionally biased region" description="Basic and acidic residues" evidence="3">
    <location>
        <begin position="11"/>
        <end position="35"/>
    </location>
</feature>
<reference evidence="6" key="1">
    <citation type="submission" date="2025-08" db="UniProtKB">
        <authorList>
            <consortium name="RefSeq"/>
        </authorList>
    </citation>
    <scope>IDENTIFICATION</scope>
    <source>
        <tissue evidence="6">Testes</tissue>
    </source>
</reference>
<dbReference type="PANTHER" id="PTHR46340">
    <property type="entry name" value="UBX DOMAIN-CONTAINING PROTEIN 1"/>
    <property type="match status" value="1"/>
</dbReference>
<proteinExistence type="predicted"/>
<dbReference type="Proteomes" id="UP000694865">
    <property type="component" value="Unplaced"/>
</dbReference>
<evidence type="ECO:0000256" key="3">
    <source>
        <dbReference type="SAM" id="MobiDB-lite"/>
    </source>
</evidence>
<protein>
    <submittedName>
        <fullName evidence="6">UBX domain-containing protein 1-A-like</fullName>
    </submittedName>
</protein>
<dbReference type="CDD" id="cd01772">
    <property type="entry name" value="UBX_UBXN1"/>
    <property type="match status" value="1"/>
</dbReference>
<feature type="domain" description="UBX" evidence="4">
    <location>
        <begin position="62"/>
        <end position="141"/>
    </location>
</feature>
<evidence type="ECO:0000313" key="5">
    <source>
        <dbReference type="Proteomes" id="UP000694865"/>
    </source>
</evidence>
<accession>A0ABM0GL96</accession>
<feature type="compositionally biased region" description="Polar residues" evidence="3">
    <location>
        <begin position="39"/>
        <end position="51"/>
    </location>
</feature>
<dbReference type="Pfam" id="PF00789">
    <property type="entry name" value="UBX"/>
    <property type="match status" value="1"/>
</dbReference>
<dbReference type="SUPFAM" id="SSF54236">
    <property type="entry name" value="Ubiquitin-like"/>
    <property type="match status" value="1"/>
</dbReference>
<dbReference type="GeneID" id="100378412"/>
<dbReference type="Gene3D" id="3.10.20.90">
    <property type="entry name" value="Phosphatidylinositol 3-kinase Catalytic Subunit, Chain A, domain 1"/>
    <property type="match status" value="1"/>
</dbReference>
<evidence type="ECO:0000259" key="4">
    <source>
        <dbReference type="PROSITE" id="PS50033"/>
    </source>
</evidence>
<keyword evidence="5" id="KW-1185">Reference proteome</keyword>
<dbReference type="PROSITE" id="PS50033">
    <property type="entry name" value="UBX"/>
    <property type="match status" value="1"/>
</dbReference>
<gene>
    <name evidence="6" type="primary">LOC100378412</name>
</gene>
<keyword evidence="2" id="KW-0963">Cytoplasm</keyword>
<sequence length="144" mass="15897">MIKIAQQKKKEKMEEKLARQKVKEQIAQDRAERAAKTSGAVSPQQTATTLSPAAPVESPPKKEYNEARLQIRLPNGSAITQTFGASEPLSAVRLYVQLNRGDGDVGPFSLMTTFPRKIFKEDDMETPLKELGLVPSSVVMVTKQ</sequence>
<dbReference type="SMART" id="SM00166">
    <property type="entry name" value="UBX"/>
    <property type="match status" value="1"/>
</dbReference>